<dbReference type="Proteomes" id="UP000516437">
    <property type="component" value="Chromosome 2"/>
</dbReference>
<gene>
    <name evidence="3" type="ORF">CJ030_MR2G013454</name>
</gene>
<dbReference type="AlphaFoldDB" id="A0A6A1WBC9"/>
<proteinExistence type="predicted"/>
<sequence>MVRLFLYHGGSMNFVKGAYVGGEVTFLGDLDPDFISVTHILKHAKVELKYNNVKRMCCKLGRDSFVDSMTLLHTDADVLKVIDRISHLKVRDDLHIYLEHDMDVPELVQPPLPLPPLPLDTGCGEGLGEDLGEGLGEGLRDGQGEGSVLEMGKVKDWYWEIGWVRAWEMSNVRDWVRAWEMSKGTPQNGETRTSQTARISEFAGAGTSQSAGVGPSAGTNARKRRGTQEIVQGSSQPCILPRRSPRKKSSAQNNREAEQPNVVTAGCSQLPTLPRRSPRKKSSTNPYFRATQ</sequence>
<accession>A0A6A1WBC9</accession>
<name>A0A6A1WBC9_9ROSI</name>
<comment type="caution">
    <text evidence="3">The sequence shown here is derived from an EMBL/GenBank/DDBJ whole genome shotgun (WGS) entry which is preliminary data.</text>
</comment>
<feature type="compositionally biased region" description="Polar residues" evidence="1">
    <location>
        <begin position="283"/>
        <end position="292"/>
    </location>
</feature>
<reference evidence="3 4" key="1">
    <citation type="journal article" date="2019" name="Plant Biotechnol. J.">
        <title>The red bayberry genome and genetic basis of sex determination.</title>
        <authorList>
            <person name="Jia H.M."/>
            <person name="Jia H.J."/>
            <person name="Cai Q.L."/>
            <person name="Wang Y."/>
            <person name="Zhao H.B."/>
            <person name="Yang W.F."/>
            <person name="Wang G.Y."/>
            <person name="Li Y.H."/>
            <person name="Zhan D.L."/>
            <person name="Shen Y.T."/>
            <person name="Niu Q.F."/>
            <person name="Chang L."/>
            <person name="Qiu J."/>
            <person name="Zhao L."/>
            <person name="Xie H.B."/>
            <person name="Fu W.Y."/>
            <person name="Jin J."/>
            <person name="Li X.W."/>
            <person name="Jiao Y."/>
            <person name="Zhou C.C."/>
            <person name="Tu T."/>
            <person name="Chai C.Y."/>
            <person name="Gao J.L."/>
            <person name="Fan L.J."/>
            <person name="van de Weg E."/>
            <person name="Wang J.Y."/>
            <person name="Gao Z.S."/>
        </authorList>
    </citation>
    <scope>NUCLEOTIDE SEQUENCE [LARGE SCALE GENOMIC DNA]</scope>
    <source>
        <tissue evidence="3">Leaves</tissue>
    </source>
</reference>
<evidence type="ECO:0000313" key="4">
    <source>
        <dbReference type="Proteomes" id="UP000516437"/>
    </source>
</evidence>
<dbReference type="Pfam" id="PF26130">
    <property type="entry name" value="PB1-like"/>
    <property type="match status" value="1"/>
</dbReference>
<keyword evidence="4" id="KW-1185">Reference proteome</keyword>
<dbReference type="InterPro" id="IPR058594">
    <property type="entry name" value="PB1-like_dom_pln"/>
</dbReference>
<evidence type="ECO:0000259" key="2">
    <source>
        <dbReference type="Pfam" id="PF26130"/>
    </source>
</evidence>
<organism evidence="3 4">
    <name type="scientific">Morella rubra</name>
    <name type="common">Chinese bayberry</name>
    <dbReference type="NCBI Taxonomy" id="262757"/>
    <lineage>
        <taxon>Eukaryota</taxon>
        <taxon>Viridiplantae</taxon>
        <taxon>Streptophyta</taxon>
        <taxon>Embryophyta</taxon>
        <taxon>Tracheophyta</taxon>
        <taxon>Spermatophyta</taxon>
        <taxon>Magnoliopsida</taxon>
        <taxon>eudicotyledons</taxon>
        <taxon>Gunneridae</taxon>
        <taxon>Pentapetalae</taxon>
        <taxon>rosids</taxon>
        <taxon>fabids</taxon>
        <taxon>Fagales</taxon>
        <taxon>Myricaceae</taxon>
        <taxon>Morella</taxon>
    </lineage>
</organism>
<feature type="region of interest" description="Disordered" evidence="1">
    <location>
        <begin position="203"/>
        <end position="292"/>
    </location>
</feature>
<evidence type="ECO:0000313" key="3">
    <source>
        <dbReference type="EMBL" id="KAB1222545.1"/>
    </source>
</evidence>
<evidence type="ECO:0000256" key="1">
    <source>
        <dbReference type="SAM" id="MobiDB-lite"/>
    </source>
</evidence>
<feature type="domain" description="PB1-like" evidence="2">
    <location>
        <begin position="2"/>
        <end position="100"/>
    </location>
</feature>
<dbReference type="EMBL" id="RXIC02000020">
    <property type="protein sequence ID" value="KAB1222545.1"/>
    <property type="molecule type" value="Genomic_DNA"/>
</dbReference>
<protein>
    <recommendedName>
        <fullName evidence="2">PB1-like domain-containing protein</fullName>
    </recommendedName>
</protein>